<evidence type="ECO:0000256" key="2">
    <source>
        <dbReference type="SAM" id="Phobius"/>
    </source>
</evidence>
<accession>H5UVD4</accession>
<reference evidence="3 4" key="1">
    <citation type="submission" date="2012-02" db="EMBL/GenBank/DDBJ databases">
        <title>Whole genome shotgun sequence of Mobilicoccus pelagius NBRC 104925.</title>
        <authorList>
            <person name="Yoshida Y."/>
            <person name="Hosoyama A."/>
            <person name="Tsuchikane K."/>
            <person name="Katsumata H."/>
            <person name="Yamazaki S."/>
            <person name="Fujita N."/>
        </authorList>
    </citation>
    <scope>NUCLEOTIDE SEQUENCE [LARGE SCALE GENOMIC DNA]</scope>
    <source>
        <strain evidence="3 4">NBRC 104925</strain>
    </source>
</reference>
<dbReference type="STRING" id="1089455.MOPEL_132_00590"/>
<dbReference type="Proteomes" id="UP000004367">
    <property type="component" value="Unassembled WGS sequence"/>
</dbReference>
<dbReference type="AlphaFoldDB" id="H5UVD4"/>
<dbReference type="eggNOG" id="ENOG5032TF3">
    <property type="taxonomic scope" value="Bacteria"/>
</dbReference>
<name>H5UVD4_9MICO</name>
<feature type="transmembrane region" description="Helical" evidence="2">
    <location>
        <begin position="107"/>
        <end position="127"/>
    </location>
</feature>
<organism evidence="3 4">
    <name type="scientific">Mobilicoccus pelagius NBRC 104925</name>
    <dbReference type="NCBI Taxonomy" id="1089455"/>
    <lineage>
        <taxon>Bacteria</taxon>
        <taxon>Bacillati</taxon>
        <taxon>Actinomycetota</taxon>
        <taxon>Actinomycetes</taxon>
        <taxon>Micrococcales</taxon>
        <taxon>Dermatophilaceae</taxon>
        <taxon>Mobilicoccus</taxon>
    </lineage>
</organism>
<keyword evidence="2" id="KW-0472">Membrane</keyword>
<protein>
    <recommendedName>
        <fullName evidence="5">Phage holin family protein</fullName>
    </recommendedName>
</protein>
<dbReference type="EMBL" id="BAFE01000091">
    <property type="protein sequence ID" value="GAB49692.1"/>
    <property type="molecule type" value="Genomic_DNA"/>
</dbReference>
<proteinExistence type="predicted"/>
<evidence type="ECO:0000313" key="4">
    <source>
        <dbReference type="Proteomes" id="UP000004367"/>
    </source>
</evidence>
<dbReference type="Pfam" id="PF07332">
    <property type="entry name" value="Phage_holin_3_6"/>
    <property type="match status" value="1"/>
</dbReference>
<gene>
    <name evidence="3" type="ORF">MOPEL_132_00590</name>
</gene>
<keyword evidence="2" id="KW-1133">Transmembrane helix</keyword>
<dbReference type="InterPro" id="IPR009937">
    <property type="entry name" value="Phage_holin_3_6"/>
</dbReference>
<feature type="transmembrane region" description="Helical" evidence="2">
    <location>
        <begin position="76"/>
        <end position="101"/>
    </location>
</feature>
<evidence type="ECO:0008006" key="5">
    <source>
        <dbReference type="Google" id="ProtNLM"/>
    </source>
</evidence>
<dbReference type="OrthoDB" id="3216929at2"/>
<evidence type="ECO:0000256" key="1">
    <source>
        <dbReference type="SAM" id="MobiDB-lite"/>
    </source>
</evidence>
<dbReference type="RefSeq" id="WP_009483535.1">
    <property type="nucleotide sequence ID" value="NZ_BAFE01000091.1"/>
</dbReference>
<keyword evidence="4" id="KW-1185">Reference proteome</keyword>
<feature type="region of interest" description="Disordered" evidence="1">
    <location>
        <begin position="1"/>
        <end position="36"/>
    </location>
</feature>
<comment type="caution">
    <text evidence="3">The sequence shown here is derived from an EMBL/GenBank/DDBJ whole genome shotgun (WGS) entry which is preliminary data.</text>
</comment>
<sequence>MSSSATPPGAYDGFAESRTGHAPVSSGGAHTPMTEDVSLGDRLSSITEDMSTLVRQEIALAKAEATRSGKRAAKGAGMFGGAGVAGHLALVFISLAAAWGLGTLGMGLGWGALIVGIVWAVVAAVLAQMGKKNVENLGMPQTVDTTKRIPDAMKGNETV</sequence>
<evidence type="ECO:0000313" key="3">
    <source>
        <dbReference type="EMBL" id="GAB49692.1"/>
    </source>
</evidence>
<keyword evidence="2" id="KW-0812">Transmembrane</keyword>